<dbReference type="GO" id="GO:0016837">
    <property type="term" value="F:carbon-oxygen lyase activity, acting on polysaccharides"/>
    <property type="evidence" value="ECO:0007669"/>
    <property type="project" value="TreeGrafter"/>
</dbReference>
<evidence type="ECO:0000313" key="14">
    <source>
        <dbReference type="Proteomes" id="UP000253868"/>
    </source>
</evidence>
<feature type="domain" description="Right handed beta helix" evidence="10">
    <location>
        <begin position="495"/>
        <end position="663"/>
    </location>
</feature>
<dbReference type="PANTHER" id="PTHR40088:SF1">
    <property type="entry name" value="PECTATE LYASE PEL9"/>
    <property type="match status" value="1"/>
</dbReference>
<evidence type="ECO:0000256" key="2">
    <source>
        <dbReference type="ARBA" id="ARBA00004613"/>
    </source>
</evidence>
<feature type="domain" description="Pectate disaccharide-lyase-like N-terminal" evidence="11">
    <location>
        <begin position="60"/>
        <end position="297"/>
    </location>
</feature>
<evidence type="ECO:0000256" key="6">
    <source>
        <dbReference type="ARBA" id="ARBA00022837"/>
    </source>
</evidence>
<dbReference type="InterPro" id="IPR058863">
    <property type="entry name" value="PelX-like_Ig"/>
</dbReference>
<dbReference type="Proteomes" id="UP000253868">
    <property type="component" value="Chromosome"/>
</dbReference>
<keyword evidence="3" id="KW-0964">Secreted</keyword>
<dbReference type="Pfam" id="PF13229">
    <property type="entry name" value="Beta_helix"/>
    <property type="match status" value="1"/>
</dbReference>
<evidence type="ECO:0000259" key="12">
    <source>
        <dbReference type="Pfam" id="PF25850"/>
    </source>
</evidence>
<keyword evidence="7" id="KW-0456">Lyase</keyword>
<dbReference type="GO" id="GO:0046872">
    <property type="term" value="F:metal ion binding"/>
    <property type="evidence" value="ECO:0007669"/>
    <property type="project" value="UniProtKB-KW"/>
</dbReference>
<evidence type="ECO:0000256" key="8">
    <source>
        <dbReference type="ARBA" id="ARBA00038263"/>
    </source>
</evidence>
<dbReference type="SUPFAM" id="SSF51126">
    <property type="entry name" value="Pectin lyase-like"/>
    <property type="match status" value="1"/>
</dbReference>
<proteinExistence type="inferred from homology"/>
<dbReference type="Pfam" id="PF25850">
    <property type="entry name" value="PelX_Ig"/>
    <property type="match status" value="1"/>
</dbReference>
<dbReference type="GO" id="GO:0005576">
    <property type="term" value="C:extracellular region"/>
    <property type="evidence" value="ECO:0007669"/>
    <property type="project" value="UniProtKB-SubCell"/>
</dbReference>
<keyword evidence="4" id="KW-0479">Metal-binding</keyword>
<dbReference type="InterPro" id="IPR039448">
    <property type="entry name" value="Beta_helix"/>
</dbReference>
<sequence length="805" mass="85788">MRELHVRPIARAHRLTALTAAGLLAAAGLLTSASTAVAAGPAAAGEAVAPAAADAPAWEAITFGQSTDLNFASNVLPEKVGFNYAAPEHPGTIDGRVVMESRGGKIAPGHDGLTFYHTTLNPRTDNFVLTADMTVDQLGPETGGAVGSQDSAGIMVRDVNGGARQDPMVLGYEEVPAASNIFASGVMRQGVTAIQRTGVVKPYGNTGSSMSATAFTTDSRYALPLGTPVTLRLERTDTEFIISSTFTHVGQPVTFERRVTGADWVQDIDPDHMYVGFYAARNAKVTFDNARLELSEAHTQPRPATEPVPVKPALTVLSPPVTSGLDYPLRARPNVDGTVEFTDAAGTVLHRAHTTAHRTVGHRVTLTAERTDFGLRFIPDDATSGGPVSQSLTVRTKAYGERGDGAVVHAAPEGAATAAGTAADPVDLATALAYVAPGGKVLLHGGTYRPTATVGLDAAYSGTKDRPKTVKPYRGAQVVLDGRGTLPITLRLDADHWRFEGFRVTGATGNGMRVSGSHNVIERMLFNYNMDSGFQMSGSGDNSALWPAHNLILNSESHDNRDLTDINADGFAAKLGVGAGNVFRGNVAHHNIDDGWDLYNRVNEGANMPVLLENNIAYANGRLSNGYHEDGDTGNGFKVGGEGLPVAHVVRGNIAFDNNMDGFSDNFNPGPLELSHNTAFDNKRFNFIMRFNPYFSVEEQGVYRDNLSFRTPDGRGGDTPVRDYISGDTDRTNVLFDGERATNEDATTIARARDFRSLTLPGTYTRHKDGSLIYGDFLRPTRHSLLNTAGTKGGWIGALDGGRLR</sequence>
<dbReference type="InterPro" id="IPR052052">
    <property type="entry name" value="Polysaccharide_Lyase_9"/>
</dbReference>
<evidence type="ECO:0000313" key="13">
    <source>
        <dbReference type="EMBL" id="AXG79553.1"/>
    </source>
</evidence>
<organism evidence="13 14">
    <name type="scientific">Streptomyces paludis</name>
    <dbReference type="NCBI Taxonomy" id="2282738"/>
    <lineage>
        <taxon>Bacteria</taxon>
        <taxon>Bacillati</taxon>
        <taxon>Actinomycetota</taxon>
        <taxon>Actinomycetes</taxon>
        <taxon>Kitasatosporales</taxon>
        <taxon>Streptomycetaceae</taxon>
        <taxon>Streptomyces</taxon>
    </lineage>
</organism>
<evidence type="ECO:0000259" key="10">
    <source>
        <dbReference type="Pfam" id="PF13229"/>
    </source>
</evidence>
<reference evidence="14" key="1">
    <citation type="submission" date="2018-07" db="EMBL/GenBank/DDBJ databases">
        <authorList>
            <person name="Zhao J."/>
        </authorList>
    </citation>
    <scope>NUCLEOTIDE SEQUENCE [LARGE SCALE GENOMIC DNA]</scope>
    <source>
        <strain evidence="14">GSSD-12</strain>
    </source>
</reference>
<dbReference type="InterPro" id="IPR012334">
    <property type="entry name" value="Pectin_lyas_fold"/>
</dbReference>
<evidence type="ECO:0000256" key="4">
    <source>
        <dbReference type="ARBA" id="ARBA00022723"/>
    </source>
</evidence>
<accession>A0A345HS79</accession>
<dbReference type="InterPro" id="IPR011050">
    <property type="entry name" value="Pectin_lyase_fold/virulence"/>
</dbReference>
<keyword evidence="6" id="KW-0106">Calcium</keyword>
<dbReference type="EMBL" id="CP031194">
    <property type="protein sequence ID" value="AXG79553.1"/>
    <property type="molecule type" value="Genomic_DNA"/>
</dbReference>
<comment type="subcellular location">
    <subcellularLocation>
        <location evidence="2">Secreted</location>
    </subcellularLocation>
</comment>
<dbReference type="KEGG" id="spad:DVK44_19990"/>
<dbReference type="InterPro" id="IPR058953">
    <property type="entry name" value="PelX-like_N"/>
</dbReference>
<gene>
    <name evidence="13" type="ORF">DVK44_19990</name>
</gene>
<evidence type="ECO:0000256" key="9">
    <source>
        <dbReference type="SAM" id="SignalP"/>
    </source>
</evidence>
<feature type="chain" id="PRO_5016666455" evidence="9">
    <location>
        <begin position="39"/>
        <end position="805"/>
    </location>
</feature>
<evidence type="ECO:0000259" key="11">
    <source>
        <dbReference type="Pfam" id="PF25849"/>
    </source>
</evidence>
<comment type="similarity">
    <text evidence="8">Belongs to the polysaccharide lyase 9 family.</text>
</comment>
<name>A0A345HS79_9ACTN</name>
<dbReference type="OrthoDB" id="8660908at2"/>
<keyword evidence="5 9" id="KW-0732">Signal</keyword>
<evidence type="ECO:0000256" key="1">
    <source>
        <dbReference type="ARBA" id="ARBA00001913"/>
    </source>
</evidence>
<evidence type="ECO:0000256" key="3">
    <source>
        <dbReference type="ARBA" id="ARBA00022525"/>
    </source>
</evidence>
<protein>
    <submittedName>
        <fullName evidence="13">Right-handed parallel beta-helix repeat-containing protein</fullName>
    </submittedName>
</protein>
<feature type="signal peptide" evidence="9">
    <location>
        <begin position="1"/>
        <end position="38"/>
    </location>
</feature>
<keyword evidence="14" id="KW-1185">Reference proteome</keyword>
<dbReference type="AlphaFoldDB" id="A0A345HS79"/>
<dbReference type="Pfam" id="PF25849">
    <property type="entry name" value="PelX_N"/>
    <property type="match status" value="1"/>
</dbReference>
<evidence type="ECO:0000256" key="7">
    <source>
        <dbReference type="ARBA" id="ARBA00023239"/>
    </source>
</evidence>
<dbReference type="Gene3D" id="2.160.20.10">
    <property type="entry name" value="Single-stranded right-handed beta-helix, Pectin lyase-like"/>
    <property type="match status" value="1"/>
</dbReference>
<comment type="cofactor">
    <cofactor evidence="1">
        <name>Ca(2+)</name>
        <dbReference type="ChEBI" id="CHEBI:29108"/>
    </cofactor>
</comment>
<feature type="domain" description="Pectate disaccharide-lyase-like central Ig-like" evidence="12">
    <location>
        <begin position="316"/>
        <end position="397"/>
    </location>
</feature>
<evidence type="ECO:0000256" key="5">
    <source>
        <dbReference type="ARBA" id="ARBA00022729"/>
    </source>
</evidence>
<dbReference type="PANTHER" id="PTHR40088">
    <property type="entry name" value="PECTATE LYASE (EUROFUNG)"/>
    <property type="match status" value="1"/>
</dbReference>